<organism evidence="6 7">
    <name type="scientific">Aspergillus fijiensis CBS 313.89</name>
    <dbReference type="NCBI Taxonomy" id="1448319"/>
    <lineage>
        <taxon>Eukaryota</taxon>
        <taxon>Fungi</taxon>
        <taxon>Dikarya</taxon>
        <taxon>Ascomycota</taxon>
        <taxon>Pezizomycotina</taxon>
        <taxon>Eurotiomycetes</taxon>
        <taxon>Eurotiomycetidae</taxon>
        <taxon>Eurotiales</taxon>
        <taxon>Aspergillaceae</taxon>
        <taxon>Aspergillus</taxon>
    </lineage>
</organism>
<gene>
    <name evidence="6" type="ORF">BO72DRAFT_377721</name>
</gene>
<evidence type="ECO:0000256" key="3">
    <source>
        <dbReference type="ARBA" id="ARBA00022643"/>
    </source>
</evidence>
<dbReference type="OrthoDB" id="2094932at2759"/>
<evidence type="ECO:0000256" key="4">
    <source>
        <dbReference type="ARBA" id="ARBA00023002"/>
    </source>
</evidence>
<dbReference type="Proteomes" id="UP000249789">
    <property type="component" value="Unassembled WGS sequence"/>
</dbReference>
<evidence type="ECO:0000256" key="1">
    <source>
        <dbReference type="ARBA" id="ARBA00008366"/>
    </source>
</evidence>
<keyword evidence="2" id="KW-0285">Flavoprotein</keyword>
<dbReference type="RefSeq" id="XP_040801426.1">
    <property type="nucleotide sequence ID" value="XM_040941275.1"/>
</dbReference>
<dbReference type="SUPFAM" id="SSF55469">
    <property type="entry name" value="FMN-dependent nitroreductase-like"/>
    <property type="match status" value="1"/>
</dbReference>
<dbReference type="PIRSF" id="PIRSF005426">
    <property type="entry name" value="Frp"/>
    <property type="match status" value="1"/>
</dbReference>
<dbReference type="PANTHER" id="PTHR43425:SF2">
    <property type="entry name" value="OXYGEN-INSENSITIVE NADPH NITROREDUCTASE"/>
    <property type="match status" value="1"/>
</dbReference>
<name>A0A8G1VZK4_9EURO</name>
<evidence type="ECO:0000313" key="6">
    <source>
        <dbReference type="EMBL" id="RAK77416.1"/>
    </source>
</evidence>
<keyword evidence="7" id="KW-1185">Reference proteome</keyword>
<dbReference type="Gene3D" id="3.40.109.10">
    <property type="entry name" value="NADH Oxidase"/>
    <property type="match status" value="1"/>
</dbReference>
<dbReference type="InterPro" id="IPR029479">
    <property type="entry name" value="Nitroreductase"/>
</dbReference>
<protein>
    <submittedName>
        <fullName evidence="6">Nitro/flavin reductase</fullName>
    </submittedName>
</protein>
<dbReference type="PANTHER" id="PTHR43425">
    <property type="entry name" value="OXYGEN-INSENSITIVE NADPH NITROREDUCTASE"/>
    <property type="match status" value="1"/>
</dbReference>
<keyword evidence="4" id="KW-0560">Oxidoreductase</keyword>
<feature type="domain" description="Nitroreductase" evidence="5">
    <location>
        <begin position="14"/>
        <end position="167"/>
    </location>
</feature>
<dbReference type="Pfam" id="PF00881">
    <property type="entry name" value="Nitroreductase"/>
    <property type="match status" value="1"/>
</dbReference>
<dbReference type="AlphaFoldDB" id="A0A8G1VZK4"/>
<dbReference type="GeneID" id="63858608"/>
<comment type="similarity">
    <text evidence="1">Belongs to the flavin oxidoreductase frp family.</text>
</comment>
<dbReference type="CDD" id="cd02146">
    <property type="entry name" value="NfsA-like"/>
    <property type="match status" value="1"/>
</dbReference>
<dbReference type="GO" id="GO:0016491">
    <property type="term" value="F:oxidoreductase activity"/>
    <property type="evidence" value="ECO:0007669"/>
    <property type="project" value="UniProtKB-KW"/>
</dbReference>
<dbReference type="EMBL" id="KZ824642">
    <property type="protein sequence ID" value="RAK77416.1"/>
    <property type="molecule type" value="Genomic_DNA"/>
</dbReference>
<dbReference type="InterPro" id="IPR016446">
    <property type="entry name" value="Flavin_OxRdtase_Frp"/>
</dbReference>
<accession>A0A8G1VZK4</accession>
<evidence type="ECO:0000256" key="2">
    <source>
        <dbReference type="ARBA" id="ARBA00022630"/>
    </source>
</evidence>
<evidence type="ECO:0000259" key="5">
    <source>
        <dbReference type="Pfam" id="PF00881"/>
    </source>
</evidence>
<proteinExistence type="inferred from homology"/>
<sequence length="254" mass="28040">MEASNPVLETIWRHKSIRHFLPSPLPDGTLETLVASAQSASTASMLQTWSVIAVQDPSHKAAAAQLSGNQDFIRQAPLMLFFCADLHRLTNVSDWEDQPATALEKTDMFILSTIDAAVAAQNVALAAESLGLGICYVGGARNNAAELCELLALPPRAVVLFGMAVGWPDLAAHAPDIKPRLPMREVLHREKWDDSHQREDVERYNASLGAFYEWHQLFGRHSWAKFVAGMLASGELDGRERMRQVLLDRGFKLG</sequence>
<evidence type="ECO:0000313" key="7">
    <source>
        <dbReference type="Proteomes" id="UP000249789"/>
    </source>
</evidence>
<reference evidence="6 7" key="1">
    <citation type="submission" date="2018-02" db="EMBL/GenBank/DDBJ databases">
        <title>The genomes of Aspergillus section Nigri reveals drivers in fungal speciation.</title>
        <authorList>
            <consortium name="DOE Joint Genome Institute"/>
            <person name="Vesth T.C."/>
            <person name="Nybo J."/>
            <person name="Theobald S."/>
            <person name="Brandl J."/>
            <person name="Frisvad J.C."/>
            <person name="Nielsen K.F."/>
            <person name="Lyhne E.K."/>
            <person name="Kogle M.E."/>
            <person name="Kuo A."/>
            <person name="Riley R."/>
            <person name="Clum A."/>
            <person name="Nolan M."/>
            <person name="Lipzen A."/>
            <person name="Salamov A."/>
            <person name="Henrissat B."/>
            <person name="Wiebenga A."/>
            <person name="De vries R.P."/>
            <person name="Grigoriev I.V."/>
            <person name="Mortensen U.H."/>
            <person name="Andersen M.R."/>
            <person name="Baker S.E."/>
        </authorList>
    </citation>
    <scope>NUCLEOTIDE SEQUENCE [LARGE SCALE GENOMIC DNA]</scope>
    <source>
        <strain evidence="6 7">CBS 313.89</strain>
    </source>
</reference>
<dbReference type="InterPro" id="IPR000415">
    <property type="entry name" value="Nitroreductase-like"/>
</dbReference>
<dbReference type="VEuPathDB" id="FungiDB:BO72DRAFT_377721"/>
<keyword evidence="3" id="KW-0288">FMN</keyword>